<keyword evidence="1" id="KW-0488">Methylation</keyword>
<dbReference type="Pfam" id="PF00016">
    <property type="entry name" value="RuBisCO_large"/>
    <property type="match status" value="1"/>
</dbReference>
<evidence type="ECO:0000313" key="6">
    <source>
        <dbReference type="Proteomes" id="UP000077755"/>
    </source>
</evidence>
<dbReference type="PANTHER" id="PTHR42704:SF17">
    <property type="entry name" value="RIBULOSE BISPHOSPHATE CARBOXYLASE LARGE CHAIN"/>
    <property type="match status" value="1"/>
</dbReference>
<dbReference type="SUPFAM" id="SSF51649">
    <property type="entry name" value="RuBisCo, C-terminal domain"/>
    <property type="match status" value="1"/>
</dbReference>
<reference evidence="5" key="2">
    <citation type="submission" date="2022-03" db="EMBL/GenBank/DDBJ databases">
        <title>Draft title - Genomic analysis of global carrot germplasm unveils the trajectory of domestication and the origin of high carotenoid orange carrot.</title>
        <authorList>
            <person name="Iorizzo M."/>
            <person name="Ellison S."/>
            <person name="Senalik D."/>
            <person name="Macko-Podgorni A."/>
            <person name="Grzebelus D."/>
            <person name="Bostan H."/>
            <person name="Rolling W."/>
            <person name="Curaba J."/>
            <person name="Simon P."/>
        </authorList>
    </citation>
    <scope>NUCLEOTIDE SEQUENCE</scope>
    <source>
        <tissue evidence="5">Leaf</tissue>
    </source>
</reference>
<dbReference type="InterPro" id="IPR000685">
    <property type="entry name" value="RuBisCO_lsu_C"/>
</dbReference>
<organism evidence="5 6">
    <name type="scientific">Daucus carota subsp. sativus</name>
    <name type="common">Carrot</name>
    <dbReference type="NCBI Taxonomy" id="79200"/>
    <lineage>
        <taxon>Eukaryota</taxon>
        <taxon>Viridiplantae</taxon>
        <taxon>Streptophyta</taxon>
        <taxon>Embryophyta</taxon>
        <taxon>Tracheophyta</taxon>
        <taxon>Spermatophyta</taxon>
        <taxon>Magnoliopsida</taxon>
        <taxon>eudicotyledons</taxon>
        <taxon>Gunneridae</taxon>
        <taxon>Pentapetalae</taxon>
        <taxon>asterids</taxon>
        <taxon>campanulids</taxon>
        <taxon>Apiales</taxon>
        <taxon>Apiaceae</taxon>
        <taxon>Apioideae</taxon>
        <taxon>Scandiceae</taxon>
        <taxon>Daucinae</taxon>
        <taxon>Daucus</taxon>
        <taxon>Daucus sect. Daucus</taxon>
    </lineage>
</organism>
<dbReference type="PANTHER" id="PTHR42704">
    <property type="entry name" value="RIBULOSE BISPHOSPHATE CARBOXYLASE"/>
    <property type="match status" value="1"/>
</dbReference>
<dbReference type="GO" id="GO:0000287">
    <property type="term" value="F:magnesium ion binding"/>
    <property type="evidence" value="ECO:0007669"/>
    <property type="project" value="InterPro"/>
</dbReference>
<protein>
    <recommendedName>
        <fullName evidence="4">Ribulose bisphosphate carboxylase large subunit C-terminal domain-containing protein</fullName>
    </recommendedName>
</protein>
<name>A0AAF0WWY4_DAUCS</name>
<reference evidence="5" key="1">
    <citation type="journal article" date="2016" name="Nat. Genet.">
        <title>A high-quality carrot genome assembly provides new insights into carotenoid accumulation and asterid genome evolution.</title>
        <authorList>
            <person name="Iorizzo M."/>
            <person name="Ellison S."/>
            <person name="Senalik D."/>
            <person name="Zeng P."/>
            <person name="Satapoomin P."/>
            <person name="Huang J."/>
            <person name="Bowman M."/>
            <person name="Iovene M."/>
            <person name="Sanseverino W."/>
            <person name="Cavagnaro P."/>
            <person name="Yildiz M."/>
            <person name="Macko-Podgorni A."/>
            <person name="Moranska E."/>
            <person name="Grzebelus E."/>
            <person name="Grzebelus D."/>
            <person name="Ashrafi H."/>
            <person name="Zheng Z."/>
            <person name="Cheng S."/>
            <person name="Spooner D."/>
            <person name="Van Deynze A."/>
            <person name="Simon P."/>
        </authorList>
    </citation>
    <scope>NUCLEOTIDE SEQUENCE</scope>
    <source>
        <tissue evidence="5">Leaf</tissue>
    </source>
</reference>
<dbReference type="InterPro" id="IPR033966">
    <property type="entry name" value="RuBisCO"/>
</dbReference>
<comment type="subunit">
    <text evidence="3">Heterohexadecamer of 8 large chains and 8 small chains; disulfide-linked. The disulfide link is formed within the large subunit homodimers.</text>
</comment>
<dbReference type="InterPro" id="IPR036376">
    <property type="entry name" value="RuBisCO_lsu_C_sf"/>
</dbReference>
<proteinExistence type="predicted"/>
<evidence type="ECO:0000256" key="3">
    <source>
        <dbReference type="ARBA" id="ARBA00025888"/>
    </source>
</evidence>
<accession>A0AAF0WWY4</accession>
<evidence type="ECO:0000259" key="4">
    <source>
        <dbReference type="Pfam" id="PF00016"/>
    </source>
</evidence>
<evidence type="ECO:0000313" key="5">
    <source>
        <dbReference type="EMBL" id="WOG96426.1"/>
    </source>
</evidence>
<comment type="function">
    <text evidence="2">RuBisCO catalyzes two reactions: the carboxylation of D-ribulose 1,5-bisphosphate, the primary event in carbon dioxide fixation, as well as the oxidative fragmentation of the pentose substrate in the photorespiration process. Both reactions occur simultaneously and in competition at the same active site.</text>
</comment>
<dbReference type="AlphaFoldDB" id="A0AAF0WWY4"/>
<keyword evidence="6" id="KW-1185">Reference proteome</keyword>
<gene>
    <name evidence="5" type="ORF">DCAR_0415761</name>
</gene>
<evidence type="ECO:0000256" key="2">
    <source>
        <dbReference type="ARBA" id="ARBA00025664"/>
    </source>
</evidence>
<sequence>MHDYLTWGFTANTSLAHYCQDNGLILHIHRKNHGIHFRILAKALRMSGGNHIHFGTVVGKLEGERDITLGYTKPYHKIERFETTLEKIVCAAKNIVYMNYCVDVI</sequence>
<evidence type="ECO:0000256" key="1">
    <source>
        <dbReference type="ARBA" id="ARBA00022481"/>
    </source>
</evidence>
<dbReference type="GO" id="GO:0016984">
    <property type="term" value="F:ribulose-bisphosphate carboxylase activity"/>
    <property type="evidence" value="ECO:0007669"/>
    <property type="project" value="InterPro"/>
</dbReference>
<dbReference type="Gene3D" id="3.20.20.110">
    <property type="entry name" value="Ribulose bisphosphate carboxylase, large subunit, C-terminal domain"/>
    <property type="match status" value="1"/>
</dbReference>
<dbReference type="Proteomes" id="UP000077755">
    <property type="component" value="Chromosome 4"/>
</dbReference>
<feature type="domain" description="Ribulose bisphosphate carboxylase large subunit C-terminal" evidence="4">
    <location>
        <begin position="1"/>
        <end position="74"/>
    </location>
</feature>
<dbReference type="EMBL" id="CP093346">
    <property type="protein sequence ID" value="WOG96426.1"/>
    <property type="molecule type" value="Genomic_DNA"/>
</dbReference>